<dbReference type="InterPro" id="IPR018502">
    <property type="entry name" value="Annexin_repeat"/>
</dbReference>
<dbReference type="PROSITE" id="PS51897">
    <property type="entry name" value="ANNEXIN_2"/>
    <property type="match status" value="1"/>
</dbReference>
<dbReference type="GO" id="GO:0009409">
    <property type="term" value="P:response to cold"/>
    <property type="evidence" value="ECO:0007669"/>
    <property type="project" value="TreeGrafter"/>
</dbReference>
<dbReference type="GO" id="GO:0009408">
    <property type="term" value="P:response to heat"/>
    <property type="evidence" value="ECO:0007669"/>
    <property type="project" value="TreeGrafter"/>
</dbReference>
<dbReference type="GO" id="GO:0005509">
    <property type="term" value="F:calcium ion binding"/>
    <property type="evidence" value="ECO:0007669"/>
    <property type="project" value="InterPro"/>
</dbReference>
<evidence type="ECO:0000313" key="3">
    <source>
        <dbReference type="EMBL" id="TQD81089.1"/>
    </source>
</evidence>
<dbReference type="FunFam" id="1.10.220.10:FF:000008">
    <property type="entry name" value="Annexin"/>
    <property type="match status" value="1"/>
</dbReference>
<accession>A0A540L416</accession>
<evidence type="ECO:0008006" key="5">
    <source>
        <dbReference type="Google" id="ProtNLM"/>
    </source>
</evidence>
<evidence type="ECO:0000256" key="1">
    <source>
        <dbReference type="ARBA" id="ARBA00022737"/>
    </source>
</evidence>
<dbReference type="GO" id="GO:0009414">
    <property type="term" value="P:response to water deprivation"/>
    <property type="evidence" value="ECO:0007669"/>
    <property type="project" value="TreeGrafter"/>
</dbReference>
<dbReference type="SMART" id="SM00335">
    <property type="entry name" value="ANX"/>
    <property type="match status" value="2"/>
</dbReference>
<evidence type="ECO:0000256" key="2">
    <source>
        <dbReference type="ARBA" id="ARBA00023216"/>
    </source>
</evidence>
<proteinExistence type="predicted"/>
<keyword evidence="1" id="KW-0677">Repeat</keyword>
<dbReference type="GO" id="GO:0005886">
    <property type="term" value="C:plasma membrane"/>
    <property type="evidence" value="ECO:0007669"/>
    <property type="project" value="TreeGrafter"/>
</dbReference>
<dbReference type="GO" id="GO:0001786">
    <property type="term" value="F:phosphatidylserine binding"/>
    <property type="evidence" value="ECO:0007669"/>
    <property type="project" value="TreeGrafter"/>
</dbReference>
<dbReference type="InterPro" id="IPR001464">
    <property type="entry name" value="Annexin"/>
</dbReference>
<reference evidence="3 4" key="1">
    <citation type="journal article" date="2019" name="G3 (Bethesda)">
        <title>Sequencing of a Wild Apple (Malus baccata) Genome Unravels the Differences Between Cultivated and Wild Apple Species Regarding Disease Resistance and Cold Tolerance.</title>
        <authorList>
            <person name="Chen X."/>
        </authorList>
    </citation>
    <scope>NUCLEOTIDE SEQUENCE [LARGE SCALE GENOMIC DNA]</scope>
    <source>
        <strain evidence="4">cv. Shandingzi</strain>
        <tissue evidence="3">Leaves</tissue>
    </source>
</reference>
<dbReference type="GO" id="GO:0005544">
    <property type="term" value="F:calcium-dependent phospholipid binding"/>
    <property type="evidence" value="ECO:0007669"/>
    <property type="project" value="InterPro"/>
</dbReference>
<protein>
    <recommendedName>
        <fullName evidence="5">Annexin</fullName>
    </recommendedName>
</protein>
<dbReference type="Pfam" id="PF00191">
    <property type="entry name" value="Annexin"/>
    <property type="match status" value="2"/>
</dbReference>
<evidence type="ECO:0000313" key="4">
    <source>
        <dbReference type="Proteomes" id="UP000315295"/>
    </source>
</evidence>
<dbReference type="Gene3D" id="1.10.220.10">
    <property type="entry name" value="Annexin"/>
    <property type="match status" value="2"/>
</dbReference>
<name>A0A540L416_MALBA</name>
<organism evidence="3 4">
    <name type="scientific">Malus baccata</name>
    <name type="common">Siberian crab apple</name>
    <name type="synonym">Pyrus baccata</name>
    <dbReference type="NCBI Taxonomy" id="106549"/>
    <lineage>
        <taxon>Eukaryota</taxon>
        <taxon>Viridiplantae</taxon>
        <taxon>Streptophyta</taxon>
        <taxon>Embryophyta</taxon>
        <taxon>Tracheophyta</taxon>
        <taxon>Spermatophyta</taxon>
        <taxon>Magnoliopsida</taxon>
        <taxon>eudicotyledons</taxon>
        <taxon>Gunneridae</taxon>
        <taxon>Pentapetalae</taxon>
        <taxon>rosids</taxon>
        <taxon>fabids</taxon>
        <taxon>Rosales</taxon>
        <taxon>Rosaceae</taxon>
        <taxon>Amygdaloideae</taxon>
        <taxon>Maleae</taxon>
        <taxon>Malus</taxon>
    </lineage>
</organism>
<gene>
    <name evidence="3" type="ORF">C1H46_033360</name>
</gene>
<dbReference type="PANTHER" id="PTHR10502:SF220">
    <property type="entry name" value="ANNEXIN D2"/>
    <property type="match status" value="1"/>
</dbReference>
<dbReference type="GO" id="GO:0009651">
    <property type="term" value="P:response to salt stress"/>
    <property type="evidence" value="ECO:0007669"/>
    <property type="project" value="TreeGrafter"/>
</dbReference>
<comment type="caution">
    <text evidence="3">The sequence shown here is derived from an EMBL/GenBank/DDBJ whole genome shotgun (WGS) entry which is preliminary data.</text>
</comment>
<dbReference type="SUPFAM" id="SSF47874">
    <property type="entry name" value="Annexin"/>
    <property type="match status" value="1"/>
</dbReference>
<keyword evidence="2" id="KW-0041">Annexin</keyword>
<sequence length="278" mass="31226">MASCRVPNVVPSPVEDAEQLRKAFAGRGTNEGLIISILTHRNAAKRKLIRQTYAETDGEDLLKLLDKELSSNFERAVVLWTLTPAEAHSDEKLIRILTTRSQAQLNATLNQYNNEFGNAINKELKADKDDEFLKLLRLTIKSLTFPEKYFEKFIRAKPYLRCMANQFRVSSRAASTALDVLPLASVGASVEVKEHVEWMARQARKAGYEVDPDDIRVVEAVKPVLAELEKGVAPGKVDSEVGFENSSQKKKRMEMKDDIEAEARRAELRFKALPAKGP</sequence>
<dbReference type="PRINTS" id="PR00196">
    <property type="entry name" value="ANNEXIN"/>
</dbReference>
<dbReference type="InterPro" id="IPR037104">
    <property type="entry name" value="Annexin_sf"/>
</dbReference>
<dbReference type="STRING" id="106549.A0A540L416"/>
<dbReference type="PANTHER" id="PTHR10502">
    <property type="entry name" value="ANNEXIN"/>
    <property type="match status" value="1"/>
</dbReference>
<dbReference type="GO" id="GO:0005737">
    <property type="term" value="C:cytoplasm"/>
    <property type="evidence" value="ECO:0007669"/>
    <property type="project" value="TreeGrafter"/>
</dbReference>
<keyword evidence="4" id="KW-1185">Reference proteome</keyword>
<dbReference type="Proteomes" id="UP000315295">
    <property type="component" value="Unassembled WGS sequence"/>
</dbReference>
<dbReference type="AlphaFoldDB" id="A0A540L416"/>
<dbReference type="EMBL" id="VIEB01000781">
    <property type="protein sequence ID" value="TQD81089.1"/>
    <property type="molecule type" value="Genomic_DNA"/>
</dbReference>